<evidence type="ECO:0000313" key="3">
    <source>
        <dbReference type="Proteomes" id="UP000032142"/>
    </source>
</evidence>
<accession>A0A0B0NJI3</accession>
<protein>
    <submittedName>
        <fullName evidence="2">Uncharacterized protein</fullName>
    </submittedName>
</protein>
<dbReference type="EMBL" id="KN395469">
    <property type="protein sequence ID" value="KHG11236.1"/>
    <property type="molecule type" value="Genomic_DNA"/>
</dbReference>
<evidence type="ECO:0000256" key="1">
    <source>
        <dbReference type="SAM" id="MobiDB-lite"/>
    </source>
</evidence>
<keyword evidence="3" id="KW-1185">Reference proteome</keyword>
<name>A0A0B0NJI3_GOSAR</name>
<gene>
    <name evidence="2" type="ORF">F383_12308</name>
</gene>
<dbReference type="Proteomes" id="UP000032142">
    <property type="component" value="Unassembled WGS sequence"/>
</dbReference>
<evidence type="ECO:0000313" key="2">
    <source>
        <dbReference type="EMBL" id="KHG11236.1"/>
    </source>
</evidence>
<proteinExistence type="predicted"/>
<dbReference type="AlphaFoldDB" id="A0A0B0NJI3"/>
<organism evidence="2 3">
    <name type="scientific">Gossypium arboreum</name>
    <name type="common">Tree cotton</name>
    <name type="synonym">Gossypium nanking</name>
    <dbReference type="NCBI Taxonomy" id="29729"/>
    <lineage>
        <taxon>Eukaryota</taxon>
        <taxon>Viridiplantae</taxon>
        <taxon>Streptophyta</taxon>
        <taxon>Embryophyta</taxon>
        <taxon>Tracheophyta</taxon>
        <taxon>Spermatophyta</taxon>
        <taxon>Magnoliopsida</taxon>
        <taxon>eudicotyledons</taxon>
        <taxon>Gunneridae</taxon>
        <taxon>Pentapetalae</taxon>
        <taxon>rosids</taxon>
        <taxon>malvids</taxon>
        <taxon>Malvales</taxon>
        <taxon>Malvaceae</taxon>
        <taxon>Malvoideae</taxon>
        <taxon>Gossypium</taxon>
    </lineage>
</organism>
<feature type="region of interest" description="Disordered" evidence="1">
    <location>
        <begin position="1"/>
        <end position="72"/>
    </location>
</feature>
<sequence>MYKVSFELGDRPGSSSHYRPLFGEHKRVKRARNELKTEKMDPHGKSTRPGLPHKGVSHSRVPLVKSKHNLHG</sequence>
<feature type="compositionally biased region" description="Basic and acidic residues" evidence="1">
    <location>
        <begin position="31"/>
        <end position="44"/>
    </location>
</feature>
<reference evidence="3" key="1">
    <citation type="submission" date="2014-09" db="EMBL/GenBank/DDBJ databases">
        <authorList>
            <person name="Mudge J."/>
            <person name="Ramaraj T."/>
            <person name="Lindquist I.E."/>
            <person name="Bharti A.K."/>
            <person name="Sundararajan A."/>
            <person name="Cameron C.T."/>
            <person name="Woodward J.E."/>
            <person name="May G.D."/>
            <person name="Brubaker C."/>
            <person name="Broadhvest J."/>
            <person name="Wilkins T.A."/>
        </authorList>
    </citation>
    <scope>NUCLEOTIDE SEQUENCE</scope>
    <source>
        <strain evidence="3">cv. AKA8401</strain>
    </source>
</reference>